<dbReference type="PANTHER" id="PTHR32305">
    <property type="match status" value="1"/>
</dbReference>
<name>A0A0P9V786_PSEA0</name>
<accession>A0A0P9V786</accession>
<organism evidence="5 6">
    <name type="scientific">Pseudomonas amygdali pv. mori</name>
    <dbReference type="NCBI Taxonomy" id="34065"/>
    <lineage>
        <taxon>Bacteria</taxon>
        <taxon>Pseudomonadati</taxon>
        <taxon>Pseudomonadota</taxon>
        <taxon>Gammaproteobacteria</taxon>
        <taxon>Pseudomonadales</taxon>
        <taxon>Pseudomonadaceae</taxon>
        <taxon>Pseudomonas</taxon>
        <taxon>Pseudomonas amygdali</taxon>
    </lineage>
</organism>
<evidence type="ECO:0000256" key="1">
    <source>
        <dbReference type="ARBA" id="ARBA00022737"/>
    </source>
</evidence>
<evidence type="ECO:0000313" key="5">
    <source>
        <dbReference type="EMBL" id="KPX94230.1"/>
    </source>
</evidence>
<dbReference type="InterPro" id="IPR056823">
    <property type="entry name" value="TEN-like_YD-shell"/>
</dbReference>
<feature type="compositionally biased region" description="Polar residues" evidence="2">
    <location>
        <begin position="301"/>
        <end position="312"/>
    </location>
</feature>
<keyword evidence="1" id="KW-0677">Repeat</keyword>
<dbReference type="InterPro" id="IPR050708">
    <property type="entry name" value="T6SS_VgrG/RHS"/>
</dbReference>
<dbReference type="PANTHER" id="PTHR32305:SF15">
    <property type="entry name" value="PROTEIN RHSA-RELATED"/>
    <property type="match status" value="1"/>
</dbReference>
<dbReference type="Gene3D" id="2.180.10.10">
    <property type="entry name" value="RHS repeat-associated core"/>
    <property type="match status" value="1"/>
</dbReference>
<feature type="signal peptide" evidence="3">
    <location>
        <begin position="1"/>
        <end position="26"/>
    </location>
</feature>
<evidence type="ECO:0000259" key="4">
    <source>
        <dbReference type="Pfam" id="PF25023"/>
    </source>
</evidence>
<keyword evidence="3" id="KW-0732">Signal</keyword>
<dbReference type="Pfam" id="PF25023">
    <property type="entry name" value="TEN_YD-shell"/>
    <property type="match status" value="1"/>
</dbReference>
<feature type="chain" id="PRO_5006170230" description="Teneurin-like YD-shell domain-containing protein" evidence="3">
    <location>
        <begin position="27"/>
        <end position="312"/>
    </location>
</feature>
<feature type="compositionally biased region" description="Polar residues" evidence="2">
    <location>
        <begin position="239"/>
        <end position="251"/>
    </location>
</feature>
<sequence>MQALKRMVRQVGIVMLAMLATHTAVAETVTYFHNDISGSPLAATDGSGNLLWKENYKPYGEKLNEAAPSDSNKIGFHGKAFDDETGLSYMGARYYDPVIGRFMGVDPVAFQEENLHSFNRYTFVNNNPYKFVDPDGEYADLVIETASLAIGTYSFKQNVENGNYGSAAVDAVGIAVDGVLAAIPFLPGATGLAIQGARGLEKAADVEKALPVGAPDFVVSPGGTAFPVPAGASGPTPVINPSGNKTGSAFTNGKGGENGKVSTMRIMQPTSPRGNSPGYPGGYIKYENKSGQGVDPYTGRTLPNSQSHFPIQ</sequence>
<dbReference type="PATRIC" id="fig|34065.5.peg.2727"/>
<proteinExistence type="predicted"/>
<feature type="region of interest" description="Disordered" evidence="2">
    <location>
        <begin position="232"/>
        <end position="312"/>
    </location>
</feature>
<reference evidence="5 6" key="1">
    <citation type="submission" date="2015-09" db="EMBL/GenBank/DDBJ databases">
        <title>Genome announcement of multiple Pseudomonas syringae strains.</title>
        <authorList>
            <person name="Thakur S."/>
            <person name="Wang P.W."/>
            <person name="Gong Y."/>
            <person name="Weir B.S."/>
            <person name="Guttman D.S."/>
        </authorList>
    </citation>
    <scope>NUCLEOTIDE SEQUENCE [LARGE SCALE GENOMIC DNA]</scope>
    <source>
        <strain evidence="5 6">ICMP4331</strain>
    </source>
</reference>
<dbReference type="NCBIfam" id="TIGR03696">
    <property type="entry name" value="Rhs_assc_core"/>
    <property type="match status" value="1"/>
</dbReference>
<comment type="caution">
    <text evidence="5">The sequence shown here is derived from an EMBL/GenBank/DDBJ whole genome shotgun (WGS) entry which is preliminary data.</text>
</comment>
<feature type="domain" description="Teneurin-like YD-shell" evidence="4">
    <location>
        <begin position="31"/>
        <end position="128"/>
    </location>
</feature>
<evidence type="ECO:0000256" key="2">
    <source>
        <dbReference type="SAM" id="MobiDB-lite"/>
    </source>
</evidence>
<dbReference type="Proteomes" id="UP000050420">
    <property type="component" value="Unassembled WGS sequence"/>
</dbReference>
<dbReference type="EMBL" id="LJQU01000279">
    <property type="protein sequence ID" value="KPX94230.1"/>
    <property type="molecule type" value="Genomic_DNA"/>
</dbReference>
<gene>
    <name evidence="5" type="ORF">ALO63_01917</name>
</gene>
<evidence type="ECO:0000313" key="6">
    <source>
        <dbReference type="Proteomes" id="UP000050420"/>
    </source>
</evidence>
<dbReference type="AlphaFoldDB" id="A0A0P9V786"/>
<protein>
    <recommendedName>
        <fullName evidence="4">Teneurin-like YD-shell domain-containing protein</fullName>
    </recommendedName>
</protein>
<evidence type="ECO:0000256" key="3">
    <source>
        <dbReference type="SAM" id="SignalP"/>
    </source>
</evidence>
<dbReference type="InterPro" id="IPR022385">
    <property type="entry name" value="Rhs_assc_core"/>
</dbReference>